<comment type="catalytic activity">
    <reaction evidence="21">
        <text>[GlcNAc-(1-&gt;4)-Mur2Ac(oyl-L-Ala-gamma-D-Glu-L-Lys-D-Ala-D-Ala)](n)-di-trans,octa-cis-undecaprenyl diphosphate + beta-D-GlcNAc-(1-&gt;4)-Mur2Ac(oyl-L-Ala-gamma-D-Glu-L-Lys-D-Ala-D-Ala)-di-trans,octa-cis-undecaprenyl diphosphate = [GlcNAc-(1-&gt;4)-Mur2Ac(oyl-L-Ala-gamma-D-Glu-L-Lys-D-Ala-D-Ala)](n+1)-di-trans,octa-cis-undecaprenyl diphosphate + di-trans,octa-cis-undecaprenyl diphosphate + H(+)</text>
        <dbReference type="Rhea" id="RHEA:23708"/>
        <dbReference type="Rhea" id="RHEA-COMP:9602"/>
        <dbReference type="Rhea" id="RHEA-COMP:9603"/>
        <dbReference type="ChEBI" id="CHEBI:15378"/>
        <dbReference type="ChEBI" id="CHEBI:58405"/>
        <dbReference type="ChEBI" id="CHEBI:60033"/>
        <dbReference type="ChEBI" id="CHEBI:78435"/>
        <dbReference type="EC" id="2.4.99.28"/>
    </reaction>
</comment>
<dbReference type="AlphaFoldDB" id="A0A1M5KE17"/>
<name>A0A1M5KE17_9GAMM</name>
<evidence type="ECO:0000313" key="30">
    <source>
        <dbReference type="Proteomes" id="UP000199758"/>
    </source>
</evidence>
<dbReference type="GO" id="GO:0009274">
    <property type="term" value="C:peptidoglycan-based cell wall"/>
    <property type="evidence" value="ECO:0007669"/>
    <property type="project" value="UniProtKB-UniRule"/>
</dbReference>
<keyword evidence="10 23" id="KW-0328">Glycosyltransferase</keyword>
<dbReference type="GO" id="GO:0009252">
    <property type="term" value="P:peptidoglycan biosynthetic process"/>
    <property type="evidence" value="ECO:0007669"/>
    <property type="project" value="UniProtKB-UniRule"/>
</dbReference>
<evidence type="ECO:0000256" key="12">
    <source>
        <dbReference type="ARBA" id="ARBA00022801"/>
    </source>
</evidence>
<comment type="catalytic activity">
    <reaction evidence="20">
        <text>Preferential cleavage: (Ac)2-L-Lys-D-Ala-|-D-Ala. Also transpeptidation of peptidyl-alanyl moieties that are N-acyl substituents of D-alanine.</text>
        <dbReference type="EC" id="3.4.16.4"/>
    </reaction>
</comment>
<evidence type="ECO:0000256" key="4">
    <source>
        <dbReference type="ARBA" id="ARBA00007090"/>
    </source>
</evidence>
<feature type="transmembrane region" description="Helical" evidence="25">
    <location>
        <begin position="20"/>
        <end position="44"/>
    </location>
</feature>
<evidence type="ECO:0000256" key="14">
    <source>
        <dbReference type="ARBA" id="ARBA00022984"/>
    </source>
</evidence>
<keyword evidence="13 23" id="KW-0133">Cell shape</keyword>
<dbReference type="InterPro" id="IPR028166">
    <property type="entry name" value="UB2H"/>
</dbReference>
<dbReference type="Pfam" id="PF14814">
    <property type="entry name" value="UB2H"/>
    <property type="match status" value="1"/>
</dbReference>
<evidence type="ECO:0000259" key="28">
    <source>
        <dbReference type="Pfam" id="PF14814"/>
    </source>
</evidence>
<dbReference type="InterPro" id="IPR001460">
    <property type="entry name" value="PCN-bd_Tpept"/>
</dbReference>
<evidence type="ECO:0000256" key="16">
    <source>
        <dbReference type="ARBA" id="ARBA00023251"/>
    </source>
</evidence>
<dbReference type="InterPro" id="IPR011813">
    <property type="entry name" value="PBP_1b"/>
</dbReference>
<evidence type="ECO:0000256" key="11">
    <source>
        <dbReference type="ARBA" id="ARBA00022679"/>
    </source>
</evidence>
<comment type="subcellular location">
    <subcellularLocation>
        <location evidence="2">Cell membrane</location>
    </subcellularLocation>
</comment>
<evidence type="ECO:0000256" key="13">
    <source>
        <dbReference type="ARBA" id="ARBA00022960"/>
    </source>
</evidence>
<evidence type="ECO:0000259" key="27">
    <source>
        <dbReference type="Pfam" id="PF00912"/>
    </source>
</evidence>
<evidence type="ECO:0000256" key="23">
    <source>
        <dbReference type="PIRNR" id="PIRNR002799"/>
    </source>
</evidence>
<dbReference type="Pfam" id="PF00905">
    <property type="entry name" value="Transpeptidase"/>
    <property type="match status" value="1"/>
</dbReference>
<evidence type="ECO:0000313" key="29">
    <source>
        <dbReference type="EMBL" id="SHG51008.1"/>
    </source>
</evidence>
<dbReference type="GO" id="GO:0009002">
    <property type="term" value="F:serine-type D-Ala-D-Ala carboxypeptidase activity"/>
    <property type="evidence" value="ECO:0007669"/>
    <property type="project" value="UniProtKB-EC"/>
</dbReference>
<dbReference type="EMBL" id="FQWZ01000001">
    <property type="protein sequence ID" value="SHG51008.1"/>
    <property type="molecule type" value="Genomic_DNA"/>
</dbReference>
<keyword evidence="30" id="KW-1185">Reference proteome</keyword>
<feature type="active site" description="Proton donor; for transglycosylase activity" evidence="24">
    <location>
        <position position="193"/>
    </location>
</feature>
<evidence type="ECO:0000256" key="21">
    <source>
        <dbReference type="ARBA" id="ARBA00049902"/>
    </source>
</evidence>
<proteinExistence type="inferred from homology"/>
<evidence type="ECO:0000256" key="1">
    <source>
        <dbReference type="ARBA" id="ARBA00002624"/>
    </source>
</evidence>
<keyword evidence="25" id="KW-1133">Transmembrane helix</keyword>
<evidence type="ECO:0000256" key="17">
    <source>
        <dbReference type="ARBA" id="ARBA00023268"/>
    </source>
</evidence>
<dbReference type="UniPathway" id="UPA00219"/>
<keyword evidence="8" id="KW-0121">Carboxypeptidase</keyword>
<comment type="similarity">
    <text evidence="4 23">In the C-terminal section; belongs to the transpeptidase family.</text>
</comment>
<dbReference type="InterPro" id="IPR036950">
    <property type="entry name" value="PBP_transglycosylase"/>
</dbReference>
<dbReference type="InterPro" id="IPR001264">
    <property type="entry name" value="Glyco_trans_51"/>
</dbReference>
<keyword evidence="17" id="KW-0511">Multifunctional enzyme</keyword>
<keyword evidence="14 23" id="KW-0573">Peptidoglycan synthesis</keyword>
<dbReference type="GO" id="GO:0005886">
    <property type="term" value="C:plasma membrane"/>
    <property type="evidence" value="ECO:0007669"/>
    <property type="project" value="UniProtKB-SubCell"/>
</dbReference>
<protein>
    <recommendedName>
        <fullName evidence="6 22">Penicillin-binding protein 1B</fullName>
        <shortName evidence="23">PBP-1b</shortName>
        <shortName evidence="23">PBP1b</shortName>
    </recommendedName>
    <alternativeName>
        <fullName evidence="19 23">Murein polymerase</fullName>
    </alternativeName>
</protein>
<dbReference type="GO" id="GO:0008658">
    <property type="term" value="F:penicillin binding"/>
    <property type="evidence" value="ECO:0007669"/>
    <property type="project" value="UniProtKB-UniRule"/>
</dbReference>
<comment type="function">
    <text evidence="1 23">Cell wall formation. Synthesis of cross-linked peptidoglycan from the lipid intermediates. The enzyme has a penicillin-insensitive transglycosylase N-terminal domain (formation of linear glycan strands) and a penicillin-sensitive transpeptidase C-terminal domain (cross-linking of the peptide subunits).</text>
</comment>
<evidence type="ECO:0000256" key="2">
    <source>
        <dbReference type="ARBA" id="ARBA00004236"/>
    </source>
</evidence>
<feature type="domain" description="Bifunctional transglycosylase second" evidence="28">
    <location>
        <begin position="72"/>
        <end position="156"/>
    </location>
</feature>
<dbReference type="Gene3D" id="1.10.3810.10">
    <property type="entry name" value="Biosynthetic peptidoglycan transglycosylase-like"/>
    <property type="match status" value="1"/>
</dbReference>
<gene>
    <name evidence="29" type="ORF">SAMN04488068_0507</name>
</gene>
<dbReference type="NCBIfam" id="TIGR02071">
    <property type="entry name" value="PBP_1b"/>
    <property type="match status" value="1"/>
</dbReference>
<feature type="active site" description="Acyl-ester intermediate; for transpeptidase activity" evidence="24">
    <location>
        <position position="473"/>
    </location>
</feature>
<evidence type="ECO:0000256" key="3">
    <source>
        <dbReference type="ARBA" id="ARBA00004752"/>
    </source>
</evidence>
<dbReference type="PANTHER" id="PTHR32282">
    <property type="entry name" value="BINDING PROTEIN TRANSPEPTIDASE, PUTATIVE-RELATED"/>
    <property type="match status" value="1"/>
</dbReference>
<dbReference type="GO" id="GO:0006508">
    <property type="term" value="P:proteolysis"/>
    <property type="evidence" value="ECO:0007669"/>
    <property type="project" value="UniProtKB-KW"/>
</dbReference>
<dbReference type="PIRSF" id="PIRSF002799">
    <property type="entry name" value="PBP_1b"/>
    <property type="match status" value="1"/>
</dbReference>
<dbReference type="GO" id="GO:0008955">
    <property type="term" value="F:peptidoglycan glycosyltransferase activity"/>
    <property type="evidence" value="ECO:0007669"/>
    <property type="project" value="UniProtKB-UniRule"/>
</dbReference>
<evidence type="ECO:0000256" key="8">
    <source>
        <dbReference type="ARBA" id="ARBA00022645"/>
    </source>
</evidence>
<comment type="similarity">
    <text evidence="5 23">In the N-terminal section; belongs to the glycosyltransferase 51 family.</text>
</comment>
<feature type="domain" description="Penicillin-binding protein transpeptidase" evidence="26">
    <location>
        <begin position="438"/>
        <end position="675"/>
    </location>
</feature>
<dbReference type="GO" id="GO:0071555">
    <property type="term" value="P:cell wall organization"/>
    <property type="evidence" value="ECO:0007669"/>
    <property type="project" value="UniProtKB-UniRule"/>
</dbReference>
<dbReference type="STRING" id="490188.SAMN04488068_0507"/>
<evidence type="ECO:0000256" key="15">
    <source>
        <dbReference type="ARBA" id="ARBA00023136"/>
    </source>
</evidence>
<dbReference type="SUPFAM" id="SSF53955">
    <property type="entry name" value="Lysozyme-like"/>
    <property type="match status" value="1"/>
</dbReference>
<evidence type="ECO:0000256" key="6">
    <source>
        <dbReference type="ARBA" id="ARBA00018637"/>
    </source>
</evidence>
<keyword evidence="11 23" id="KW-0808">Transferase</keyword>
<evidence type="ECO:0000256" key="7">
    <source>
        <dbReference type="ARBA" id="ARBA00022475"/>
    </source>
</evidence>
<dbReference type="Pfam" id="PF00912">
    <property type="entry name" value="Transgly"/>
    <property type="match status" value="1"/>
</dbReference>
<dbReference type="SUPFAM" id="SSF56601">
    <property type="entry name" value="beta-lactamase/transpeptidase-like"/>
    <property type="match status" value="1"/>
</dbReference>
<keyword evidence="15 25" id="KW-0472">Membrane</keyword>
<dbReference type="Proteomes" id="UP000199758">
    <property type="component" value="Unassembled WGS sequence"/>
</dbReference>
<comment type="pathway">
    <text evidence="3 23">Cell wall biogenesis; peptidoglycan biosynthesis.</text>
</comment>
<evidence type="ECO:0000256" key="10">
    <source>
        <dbReference type="ARBA" id="ARBA00022676"/>
    </source>
</evidence>
<evidence type="ECO:0000259" key="26">
    <source>
        <dbReference type="Pfam" id="PF00905"/>
    </source>
</evidence>
<organism evidence="29 30">
    <name type="scientific">Hydrocarboniphaga daqingensis</name>
    <dbReference type="NCBI Taxonomy" id="490188"/>
    <lineage>
        <taxon>Bacteria</taxon>
        <taxon>Pseudomonadati</taxon>
        <taxon>Pseudomonadota</taxon>
        <taxon>Gammaproteobacteria</taxon>
        <taxon>Nevskiales</taxon>
        <taxon>Nevskiaceae</taxon>
        <taxon>Hydrocarboniphaga</taxon>
    </lineage>
</organism>
<feature type="domain" description="Glycosyl transferase family 51" evidence="27">
    <location>
        <begin position="168"/>
        <end position="338"/>
    </location>
</feature>
<keyword evidence="25" id="KW-0812">Transmembrane</keyword>
<keyword evidence="12" id="KW-0378">Hydrolase</keyword>
<evidence type="ECO:0000256" key="24">
    <source>
        <dbReference type="PIRSR" id="PIRSR002799-1"/>
    </source>
</evidence>
<evidence type="ECO:0000256" key="9">
    <source>
        <dbReference type="ARBA" id="ARBA00022670"/>
    </source>
</evidence>
<dbReference type="InterPro" id="IPR023346">
    <property type="entry name" value="Lysozyme-like_dom_sf"/>
</dbReference>
<evidence type="ECO:0000256" key="5">
    <source>
        <dbReference type="ARBA" id="ARBA00007739"/>
    </source>
</evidence>
<dbReference type="GO" id="GO:0030288">
    <property type="term" value="C:outer membrane-bounded periplasmic space"/>
    <property type="evidence" value="ECO:0007669"/>
    <property type="project" value="TreeGrafter"/>
</dbReference>
<dbReference type="Gene3D" id="3.40.710.10">
    <property type="entry name" value="DD-peptidase/beta-lactamase superfamily"/>
    <property type="match status" value="1"/>
</dbReference>
<evidence type="ECO:0000256" key="19">
    <source>
        <dbReference type="ARBA" id="ARBA00032454"/>
    </source>
</evidence>
<keyword evidence="7" id="KW-1003">Cell membrane</keyword>
<evidence type="ECO:0000256" key="25">
    <source>
        <dbReference type="SAM" id="Phobius"/>
    </source>
</evidence>
<dbReference type="GO" id="GO:0008360">
    <property type="term" value="P:regulation of cell shape"/>
    <property type="evidence" value="ECO:0007669"/>
    <property type="project" value="UniProtKB-UniRule"/>
</dbReference>
<evidence type="ECO:0000256" key="18">
    <source>
        <dbReference type="ARBA" id="ARBA00023316"/>
    </source>
</evidence>
<dbReference type="InterPro" id="IPR050396">
    <property type="entry name" value="Glycosyltr_51/Transpeptidase"/>
</dbReference>
<keyword evidence="9" id="KW-0645">Protease</keyword>
<keyword evidence="18 23" id="KW-0961">Cell wall biogenesis/degradation</keyword>
<reference evidence="29 30" key="1">
    <citation type="submission" date="2016-11" db="EMBL/GenBank/DDBJ databases">
        <authorList>
            <person name="Jaros S."/>
            <person name="Januszkiewicz K."/>
            <person name="Wedrychowicz H."/>
        </authorList>
    </citation>
    <scope>NUCLEOTIDE SEQUENCE [LARGE SCALE GENOMIC DNA]</scope>
    <source>
        <strain evidence="29 30">CGMCC 1.7049</strain>
    </source>
</reference>
<sequence>MARHMAPPARKSRLVIPRSFVYGAAAVVLVLGSIGLIVFSFYLVSLDKDIRTRFAGVRWALPAQVFAAPLELYAGLNLDAGDLKHELERLGYRDSGSLEGPGTFSLNRQGADIYVRAFHFWDGPRAENRISLKFDGAGVASVSDADSGESRDIVRMDPMLIGSIYPQQQGEDRVLVKLEEVPELLRDGLLAVEDRDFYDHFGISIRGVLRAMFVNLRAGHAVQGASTVTQQLVRNFFLTLDRTWTRKFNEMFMSILLERHYSKDDILEAYINEIYLGQDGNRAIHGFGLASWFYFNKPLGELRDHEVALLVGVVKGASYYNPRRNPVRAKDRRDLVLRVFKERGLIDEAEMRAAIERPLSVAGTKQGGVERYPAFVDLVKRQLRGQYKDSDLTDEGLRIFTTLDPRSQEALERNIAQGLAEIEKSRKLPAGTLESAGVVTSVGGGDVLGIVGGRDVRYSGFNRALDSRRSIGSLAKPFVYLTALEQGDRYNLHSMIDDEPIELRLPTKQIWSPMNYDRKLHGPQPLYMALAQSYNLPTVRLGLEVGEKAVANTLKQAGYTGNPALVPSMFLGAVDVAPVEVAQMYGTIAAGGFQSPLSAIREVTTKEGEPLNRYPIRVKQTLPEGPVYLVTWAMTQVMRLGTGRSAYGIVPDTMTLAGKSGTTDDLRDSWFSGFTGDRVAVVWVGRDDYKPMGLTGSSGALYIWSRLIRDLKAKPLDLIPPPDVEEQLADTVTGLKADEGCDSRLLIPYLRGYAPQSWAPCARAAESQPMQWLREIFE</sequence>
<evidence type="ECO:0000256" key="20">
    <source>
        <dbReference type="ARBA" id="ARBA00034000"/>
    </source>
</evidence>
<accession>A0A1M5KE17</accession>
<dbReference type="GO" id="GO:0046677">
    <property type="term" value="P:response to antibiotic"/>
    <property type="evidence" value="ECO:0007669"/>
    <property type="project" value="UniProtKB-UniRule"/>
</dbReference>
<dbReference type="InterPro" id="IPR012338">
    <property type="entry name" value="Beta-lactam/transpept-like"/>
</dbReference>
<keyword evidence="16" id="KW-0046">Antibiotic resistance</keyword>
<evidence type="ECO:0000256" key="22">
    <source>
        <dbReference type="NCBIfam" id="TIGR02071"/>
    </source>
</evidence>
<dbReference type="Gene3D" id="3.30.2060.10">
    <property type="entry name" value="Penicillin-binding protein 1b domain"/>
    <property type="match status" value="1"/>
</dbReference>
<dbReference type="PANTHER" id="PTHR32282:SF11">
    <property type="entry name" value="PENICILLIN-BINDING PROTEIN 1B"/>
    <property type="match status" value="1"/>
</dbReference>